<dbReference type="AlphaFoldDB" id="A0AAV7IBJ9"/>
<gene>
    <name evidence="2" type="ORF">KQX54_011801</name>
</gene>
<dbReference type="InterPro" id="IPR056576">
    <property type="entry name" value="MGAT4_A/B/C_C"/>
</dbReference>
<evidence type="ECO:0000259" key="1">
    <source>
        <dbReference type="Pfam" id="PF23524"/>
    </source>
</evidence>
<organism evidence="2 3">
    <name type="scientific">Cotesia glomerata</name>
    <name type="common">Lepidopteran parasitic wasp</name>
    <name type="synonym">Apanteles glomeratus</name>
    <dbReference type="NCBI Taxonomy" id="32391"/>
    <lineage>
        <taxon>Eukaryota</taxon>
        <taxon>Metazoa</taxon>
        <taxon>Ecdysozoa</taxon>
        <taxon>Arthropoda</taxon>
        <taxon>Hexapoda</taxon>
        <taxon>Insecta</taxon>
        <taxon>Pterygota</taxon>
        <taxon>Neoptera</taxon>
        <taxon>Endopterygota</taxon>
        <taxon>Hymenoptera</taxon>
        <taxon>Apocrita</taxon>
        <taxon>Ichneumonoidea</taxon>
        <taxon>Braconidae</taxon>
        <taxon>Microgastrinae</taxon>
        <taxon>Cotesia</taxon>
    </lineage>
</organism>
<dbReference type="Pfam" id="PF23524">
    <property type="entry name" value="MGAT4A_C"/>
    <property type="match status" value="1"/>
</dbReference>
<keyword evidence="3" id="KW-1185">Reference proteome</keyword>
<feature type="domain" description="MGAT4 A/B/C C-terminal" evidence="1">
    <location>
        <begin position="30"/>
        <end position="70"/>
    </location>
</feature>
<accession>A0AAV7IBJ9</accession>
<proteinExistence type="predicted"/>
<protein>
    <recommendedName>
        <fullName evidence="1">MGAT4 A/B/C C-terminal domain-containing protein</fullName>
    </recommendedName>
</protein>
<name>A0AAV7IBJ9_COTGL</name>
<reference evidence="2 3" key="1">
    <citation type="journal article" date="2021" name="J. Hered.">
        <title>A chromosome-level genome assembly of the parasitoid wasp, Cotesia glomerata (Hymenoptera: Braconidae).</title>
        <authorList>
            <person name="Pinto B.J."/>
            <person name="Weis J.J."/>
            <person name="Gamble T."/>
            <person name="Ode P.J."/>
            <person name="Paul R."/>
            <person name="Zaspel J.M."/>
        </authorList>
    </citation>
    <scope>NUCLEOTIDE SEQUENCE [LARGE SCALE GENOMIC DNA]</scope>
    <source>
        <strain evidence="2">CgM1</strain>
    </source>
</reference>
<dbReference type="EMBL" id="JAHXZJ010001864">
    <property type="protein sequence ID" value="KAH0549655.1"/>
    <property type="molecule type" value="Genomic_DNA"/>
</dbReference>
<comment type="caution">
    <text evidence="2">The sequence shown here is derived from an EMBL/GenBank/DDBJ whole genome shotgun (WGS) entry which is preliminary data.</text>
</comment>
<evidence type="ECO:0000313" key="2">
    <source>
        <dbReference type="EMBL" id="KAH0549655.1"/>
    </source>
</evidence>
<evidence type="ECO:0000313" key="3">
    <source>
        <dbReference type="Proteomes" id="UP000826195"/>
    </source>
</evidence>
<sequence length="79" mass="8789">MLIITYLVHKCGIDKGNTSYLGVLFNIRLSAGEFDIDGVAQGSVSKQLGKIQELRLTVHSESENWAILSEIQILEDGRR</sequence>
<dbReference type="Proteomes" id="UP000826195">
    <property type="component" value="Unassembled WGS sequence"/>
</dbReference>